<feature type="chain" id="PRO_5004351446" evidence="13">
    <location>
        <begin position="23"/>
        <end position="1160"/>
    </location>
</feature>
<keyword evidence="8 12" id="KW-1133">Transmembrane helix</keyword>
<dbReference type="Pfam" id="PF23598">
    <property type="entry name" value="LRR_14"/>
    <property type="match status" value="1"/>
</dbReference>
<evidence type="ECO:0000256" key="7">
    <source>
        <dbReference type="ARBA" id="ARBA00022737"/>
    </source>
</evidence>
<keyword evidence="10" id="KW-0675">Receptor</keyword>
<dbReference type="SUPFAM" id="SSF52058">
    <property type="entry name" value="L domain-like"/>
    <property type="match status" value="4"/>
</dbReference>
<dbReference type="PANTHER" id="PTHR48061">
    <property type="entry name" value="LEUCINE-RICH REPEAT RECEPTOR PROTEIN KINASE EMS1-LIKE-RELATED"/>
    <property type="match status" value="1"/>
</dbReference>
<dbReference type="AlphaFoldDB" id="R0GLE1"/>
<keyword evidence="9 12" id="KW-0472">Membrane</keyword>
<keyword evidence="5 12" id="KW-0812">Transmembrane</keyword>
<protein>
    <submittedName>
        <fullName evidence="16">Uncharacterized protein</fullName>
    </submittedName>
</protein>
<feature type="transmembrane region" description="Helical" evidence="12">
    <location>
        <begin position="1123"/>
        <end position="1148"/>
    </location>
</feature>
<dbReference type="InterPro" id="IPR003591">
    <property type="entry name" value="Leu-rich_rpt_typical-subtyp"/>
</dbReference>
<evidence type="ECO:0000256" key="11">
    <source>
        <dbReference type="ARBA" id="ARBA00023180"/>
    </source>
</evidence>
<evidence type="ECO:0000256" key="13">
    <source>
        <dbReference type="SAM" id="SignalP"/>
    </source>
</evidence>
<evidence type="ECO:0000256" key="3">
    <source>
        <dbReference type="ARBA" id="ARBA00022475"/>
    </source>
</evidence>
<name>R0GLE1_9BRAS</name>
<evidence type="ECO:0000256" key="9">
    <source>
        <dbReference type="ARBA" id="ARBA00023136"/>
    </source>
</evidence>
<reference evidence="17" key="1">
    <citation type="journal article" date="2013" name="Nat. Genet.">
        <title>The Capsella rubella genome and the genomic consequences of rapid mating system evolution.</title>
        <authorList>
            <person name="Slotte T."/>
            <person name="Hazzouri K.M."/>
            <person name="Agren J.A."/>
            <person name="Koenig D."/>
            <person name="Maumus F."/>
            <person name="Guo Y.L."/>
            <person name="Steige K."/>
            <person name="Platts A.E."/>
            <person name="Escobar J.S."/>
            <person name="Newman L.K."/>
            <person name="Wang W."/>
            <person name="Mandakova T."/>
            <person name="Vello E."/>
            <person name="Smith L.M."/>
            <person name="Henz S.R."/>
            <person name="Steffen J."/>
            <person name="Takuno S."/>
            <person name="Brandvain Y."/>
            <person name="Coop G."/>
            <person name="Andolfatto P."/>
            <person name="Hu T.T."/>
            <person name="Blanchette M."/>
            <person name="Clark R.M."/>
            <person name="Quesneville H."/>
            <person name="Nordborg M."/>
            <person name="Gaut B.S."/>
            <person name="Lysak M.A."/>
            <person name="Jenkins J."/>
            <person name="Grimwood J."/>
            <person name="Chapman J."/>
            <person name="Prochnik S."/>
            <person name="Shu S."/>
            <person name="Rokhsar D."/>
            <person name="Schmutz J."/>
            <person name="Weigel D."/>
            <person name="Wright S.I."/>
        </authorList>
    </citation>
    <scope>NUCLEOTIDE SEQUENCE [LARGE SCALE GENOMIC DNA]</scope>
    <source>
        <strain evidence="17">cv. Monte Gargano</strain>
    </source>
</reference>
<dbReference type="Gene3D" id="3.80.10.10">
    <property type="entry name" value="Ribonuclease Inhibitor"/>
    <property type="match status" value="4"/>
</dbReference>
<comment type="similarity">
    <text evidence="2">Belongs to the RLP family.</text>
</comment>
<organism evidence="16 17">
    <name type="scientific">Capsella rubella</name>
    <dbReference type="NCBI Taxonomy" id="81985"/>
    <lineage>
        <taxon>Eukaryota</taxon>
        <taxon>Viridiplantae</taxon>
        <taxon>Streptophyta</taxon>
        <taxon>Embryophyta</taxon>
        <taxon>Tracheophyta</taxon>
        <taxon>Spermatophyta</taxon>
        <taxon>Magnoliopsida</taxon>
        <taxon>eudicotyledons</taxon>
        <taxon>Gunneridae</taxon>
        <taxon>Pentapetalae</taxon>
        <taxon>rosids</taxon>
        <taxon>malvids</taxon>
        <taxon>Brassicales</taxon>
        <taxon>Brassicaceae</taxon>
        <taxon>Camelineae</taxon>
        <taxon>Capsella</taxon>
    </lineage>
</organism>
<dbReference type="EMBL" id="KB870805">
    <property type="protein sequence ID" value="EOA36787.1"/>
    <property type="molecule type" value="Genomic_DNA"/>
</dbReference>
<keyword evidence="7" id="KW-0677">Repeat</keyword>
<dbReference type="InterPro" id="IPR032675">
    <property type="entry name" value="LRR_dom_sf"/>
</dbReference>
<evidence type="ECO:0000256" key="8">
    <source>
        <dbReference type="ARBA" id="ARBA00022989"/>
    </source>
</evidence>
<feature type="domain" description="Disease resistance R13L4/SHOC-2-like LRR" evidence="15">
    <location>
        <begin position="155"/>
        <end position="390"/>
    </location>
</feature>
<evidence type="ECO:0000313" key="17">
    <source>
        <dbReference type="Proteomes" id="UP000029121"/>
    </source>
</evidence>
<dbReference type="InterPro" id="IPR001611">
    <property type="entry name" value="Leu-rich_rpt"/>
</dbReference>
<dbReference type="InterPro" id="IPR013210">
    <property type="entry name" value="LRR_N_plant-typ"/>
</dbReference>
<dbReference type="GO" id="GO:0005886">
    <property type="term" value="C:plasma membrane"/>
    <property type="evidence" value="ECO:0007669"/>
    <property type="project" value="UniProtKB-SubCell"/>
</dbReference>
<proteinExistence type="inferred from homology"/>
<evidence type="ECO:0000256" key="4">
    <source>
        <dbReference type="ARBA" id="ARBA00022614"/>
    </source>
</evidence>
<dbReference type="STRING" id="81985.R0GLE1"/>
<dbReference type="FunFam" id="3.80.10.10:FF:000383">
    <property type="entry name" value="Leucine-rich repeat receptor protein kinase EMS1"/>
    <property type="match status" value="1"/>
</dbReference>
<keyword evidence="3" id="KW-1003">Cell membrane</keyword>
<keyword evidence="4" id="KW-0433">Leucine-rich repeat</keyword>
<dbReference type="FunFam" id="3.80.10.10:FF:000213">
    <property type="entry name" value="Tyrosine-sulfated glycopeptide receptor 1"/>
    <property type="match status" value="1"/>
</dbReference>
<keyword evidence="6 13" id="KW-0732">Signal</keyword>
<evidence type="ECO:0000259" key="15">
    <source>
        <dbReference type="Pfam" id="PF23598"/>
    </source>
</evidence>
<dbReference type="InterPro" id="IPR055414">
    <property type="entry name" value="LRR_R13L4/SHOC2-like"/>
</dbReference>
<keyword evidence="11" id="KW-0325">Glycoprotein</keyword>
<dbReference type="Pfam" id="PF08263">
    <property type="entry name" value="LRRNT_2"/>
    <property type="match status" value="1"/>
</dbReference>
<evidence type="ECO:0000256" key="2">
    <source>
        <dbReference type="ARBA" id="ARBA00009592"/>
    </source>
</evidence>
<accession>R0GLE1</accession>
<dbReference type="FunFam" id="3.80.10.10:FF:000095">
    <property type="entry name" value="LRR receptor-like serine/threonine-protein kinase GSO1"/>
    <property type="match status" value="1"/>
</dbReference>
<dbReference type="Pfam" id="PF00560">
    <property type="entry name" value="LRR_1"/>
    <property type="match status" value="9"/>
</dbReference>
<dbReference type="Pfam" id="PF13855">
    <property type="entry name" value="LRR_8"/>
    <property type="match status" value="1"/>
</dbReference>
<keyword evidence="17" id="KW-1185">Reference proteome</keyword>
<dbReference type="SMART" id="SM00369">
    <property type="entry name" value="LRR_TYP"/>
    <property type="match status" value="12"/>
</dbReference>
<gene>
    <name evidence="16" type="ORF">CARUB_v10008133mg</name>
</gene>
<feature type="signal peptide" evidence="13">
    <location>
        <begin position="1"/>
        <end position="22"/>
    </location>
</feature>
<evidence type="ECO:0000256" key="5">
    <source>
        <dbReference type="ARBA" id="ARBA00022692"/>
    </source>
</evidence>
<dbReference type="InterPro" id="IPR046956">
    <property type="entry name" value="RLP23-like"/>
</dbReference>
<evidence type="ECO:0000313" key="16">
    <source>
        <dbReference type="EMBL" id="EOA36787.1"/>
    </source>
</evidence>
<feature type="domain" description="Leucine-rich repeat-containing N-terminal plant-type" evidence="14">
    <location>
        <begin position="31"/>
        <end position="81"/>
    </location>
</feature>
<evidence type="ECO:0000256" key="10">
    <source>
        <dbReference type="ARBA" id="ARBA00023170"/>
    </source>
</evidence>
<comment type="subcellular location">
    <subcellularLocation>
        <location evidence="1">Cell membrane</location>
        <topology evidence="1">Single-pass type I membrane protein</topology>
    </subcellularLocation>
</comment>
<sequence>MIIPITLSFIVFYIYASEDVLAASTRDLCRPEQRDALLKFRNEFEIGKRNPYCEMYGIESHRTESWTSNSDCCSWKGIACNANSGEVAELDLSCSFLHGQFHSNSVLQNIHSLTTLNLSFNSLTGKIPSSIGNLSNLTSLDLSFNYFSGQIPTSFGNLFHLTYLDLSHNNFSGALPPNITSLSKLSIFKASHNTFTGAIPSSLFTIPSLTFIGLNDNQLSGTLEFGNISPPSNLQDLHIGGNIFKGPIPKSISKLVNLWTLDLSHFDTQGPVDFSIFSHLKSLQVLDLSYLNTTTTIDLYDILSYFKSLSHLDLSGNRVSTTKKSSSSNPPSKLTTLGFSGCSITEFPELLRTQHEMRLLDISSNKIKGHVPGWLWTLPKLEYVNLFNNTFTSFERSKKKQGLSSVWKPSLVHLLGSNNNFTGKIPTFICELRSLKTLDLSENNFNGLIPRCMGNLKSSLSILNLGKNNLSADLPENIFESLRLLDVSHNQLVGKLPRSLSLSNLEVLLVQNNRINDTFPFWLGSLKKLQILILRFNAFHGPIHQASFPQLRIIDISHNHFDGTLQSEYFVKWSAMSSSEKWNSMSSFMTRKACFNLQYTVKKGYCDDSMVLMNTSVELEPVELTLTNYTVIDFSGNKFEGVIPKSISLIEELVVLNLSNNAFTGHIPSSMGNLTALESFDISNNKFRGKIPSFLCALPYLVYIKLSNNNFTGNIPSLRALKTQPSLDISNNKIEGQVPAWLWMLPDVNLSNNTFTSFEKPMKLGLVSVWQPYIMSNFLGSKNNFTGKIPSFICALHHLSILDLSNNNFNGSIPRCMGNLKNTLTDLNLRQNNLSGGLPDNIFESLRSLDVGHNQLVGKLPRSLIRSTTLEILNVESNRLKDIFPVWLSSLQNLQVLVIRSNAFHGPIHQVLFRKLRIIDISYNHFNGTLPSDFFLKWSAMSSLGTEEDTASVNYMGSGNYYQHSLFLMNKGVRMELVRILKIFTAIDFSGNKFEGEIPKSIGVMKELHVLNLSNNAFTGRIPSSMGNLTALESLDVSQNKLSGEIPQELGKLSFLAYMNFSHNKLVGLLPGGNQFQTQNCSSFEDNLGLFGSSLDEICRDIHTQASQQKSETSESEIEDKVVISWITATIGFIPGIFFGFTIGYILVSYKPKWFMNPFG</sequence>
<evidence type="ECO:0000259" key="14">
    <source>
        <dbReference type="Pfam" id="PF08263"/>
    </source>
</evidence>
<dbReference type="Proteomes" id="UP000029121">
    <property type="component" value="Unassembled WGS sequence"/>
</dbReference>
<dbReference type="eggNOG" id="KOG0619">
    <property type="taxonomic scope" value="Eukaryota"/>
</dbReference>
<evidence type="ECO:0000256" key="6">
    <source>
        <dbReference type="ARBA" id="ARBA00022729"/>
    </source>
</evidence>
<dbReference type="PANTHER" id="PTHR48061:SF12">
    <property type="entry name" value="DISEASE RESISTANCE LIKE PROTEIN"/>
    <property type="match status" value="1"/>
</dbReference>
<evidence type="ECO:0000256" key="1">
    <source>
        <dbReference type="ARBA" id="ARBA00004251"/>
    </source>
</evidence>
<evidence type="ECO:0000256" key="12">
    <source>
        <dbReference type="SAM" id="Phobius"/>
    </source>
</evidence>